<dbReference type="Proteomes" id="UP000198815">
    <property type="component" value="Unassembled WGS sequence"/>
</dbReference>
<dbReference type="GO" id="GO:0005886">
    <property type="term" value="C:plasma membrane"/>
    <property type="evidence" value="ECO:0007669"/>
    <property type="project" value="TreeGrafter"/>
</dbReference>
<keyword evidence="5" id="KW-0812">Transmembrane</keyword>
<sequence length="683" mass="71443">MAGSQNHGPRGQRHTPKQQTPSGGRPATGQHPHDQARQRPHDQARQRAASARARAATAAPRTRRRPKSEKRPWRLHLGSTSLRIRIFLLAMAIVVTLIAGRAVTLQGFDSAANAAAAAEKMTQKRVLAPTRGSITDRNGEVLAGTQPAVKVVADPVSIATNGLNPISLDAEEKARLGEQTPRQIATVLVRYLGGSVSDYLPSLRRTSQPDGTPDRYEVLAVNVPADTYLQLQAGLASVKDALGDEGGLNGISKEDDPIRVYPSGTLASNVVGFVNSEGQGAAGLEYYLNTSLAGLPGSEQFESGQYGRIPLGHSTLKAAQNGTSYELTLDAGLQYQAQQLLNAQVAKTKGLSGTTIVMNVKTGELLALATTPSYDSNNPGAASAANLGNRAVTDAYEPGSVQKVFTIAALMDAGIITPGTKVQVPGTLSSGGGTINDASVHSADLTVRGVMYYSSNIGAALLARQMDKAELRRYLASFGLGSPSGIQQPGEGSGYLPPPDMADYTRDQIAFGQGLSVTAVQMAAGLAAVTNGGVYHSPTLLKSATDGSGHPVGLPATSSHRVISEQASAEVREAMEAVTAGGTGQASRMIPGYRMGGKSGTAQTIDSATGRYDNDLYMSSYVTVAPLEDPQILVYTVINVHGQYGATAAGPVSRELMELALPRYGVLPQANVPVDTEPLTYEP</sequence>
<dbReference type="AlphaFoldDB" id="A0A1H9PKZ0"/>
<evidence type="ECO:0000313" key="8">
    <source>
        <dbReference type="EMBL" id="SER48243.1"/>
    </source>
</evidence>
<dbReference type="Pfam" id="PF00905">
    <property type="entry name" value="Transpeptidase"/>
    <property type="match status" value="1"/>
</dbReference>
<dbReference type="PANTHER" id="PTHR30627">
    <property type="entry name" value="PEPTIDOGLYCAN D,D-TRANSPEPTIDASE"/>
    <property type="match status" value="1"/>
</dbReference>
<evidence type="ECO:0000259" key="7">
    <source>
        <dbReference type="Pfam" id="PF03717"/>
    </source>
</evidence>
<dbReference type="SUPFAM" id="SSF56519">
    <property type="entry name" value="Penicillin binding protein dimerisation domain"/>
    <property type="match status" value="1"/>
</dbReference>
<feature type="transmembrane region" description="Helical" evidence="5">
    <location>
        <begin position="84"/>
        <end position="103"/>
    </location>
</feature>
<evidence type="ECO:0000259" key="6">
    <source>
        <dbReference type="Pfam" id="PF00905"/>
    </source>
</evidence>
<evidence type="ECO:0000313" key="9">
    <source>
        <dbReference type="Proteomes" id="UP000198815"/>
    </source>
</evidence>
<keyword evidence="9" id="KW-1185">Reference proteome</keyword>
<dbReference type="Gene3D" id="3.90.1310.10">
    <property type="entry name" value="Penicillin-binding protein 2a (Domain 2)"/>
    <property type="match status" value="1"/>
</dbReference>
<feature type="region of interest" description="Disordered" evidence="4">
    <location>
        <begin position="1"/>
        <end position="72"/>
    </location>
</feature>
<proteinExistence type="inferred from homology"/>
<dbReference type="GO" id="GO:0071555">
    <property type="term" value="P:cell wall organization"/>
    <property type="evidence" value="ECO:0007669"/>
    <property type="project" value="TreeGrafter"/>
</dbReference>
<protein>
    <submittedName>
        <fullName evidence="8">Cell division protein FtsI (Penicillin-binding protein 3)</fullName>
    </submittedName>
</protein>
<feature type="compositionally biased region" description="Basic and acidic residues" evidence="4">
    <location>
        <begin position="31"/>
        <end position="45"/>
    </location>
</feature>
<organism evidence="8 9">
    <name type="scientific">Propionibacterium cyclohexanicum</name>
    <dbReference type="NCBI Taxonomy" id="64702"/>
    <lineage>
        <taxon>Bacteria</taxon>
        <taxon>Bacillati</taxon>
        <taxon>Actinomycetota</taxon>
        <taxon>Actinomycetes</taxon>
        <taxon>Propionibacteriales</taxon>
        <taxon>Propionibacteriaceae</taxon>
        <taxon>Propionibacterium</taxon>
    </lineage>
</organism>
<evidence type="ECO:0000256" key="3">
    <source>
        <dbReference type="ARBA" id="ARBA00023136"/>
    </source>
</evidence>
<evidence type="ECO:0000256" key="4">
    <source>
        <dbReference type="SAM" id="MobiDB-lite"/>
    </source>
</evidence>
<dbReference type="InterPro" id="IPR005311">
    <property type="entry name" value="PBP_dimer"/>
</dbReference>
<feature type="domain" description="Penicillin-binding protein transpeptidase" evidence="6">
    <location>
        <begin position="353"/>
        <end position="658"/>
    </location>
</feature>
<dbReference type="SUPFAM" id="SSF56601">
    <property type="entry name" value="beta-lactamase/transpeptidase-like"/>
    <property type="match status" value="1"/>
</dbReference>
<dbReference type="InterPro" id="IPR050515">
    <property type="entry name" value="Beta-lactam/transpept"/>
</dbReference>
<reference evidence="8 9" key="1">
    <citation type="submission" date="2016-10" db="EMBL/GenBank/DDBJ databases">
        <authorList>
            <person name="de Groot N.N."/>
        </authorList>
    </citation>
    <scope>NUCLEOTIDE SEQUENCE [LARGE SCALE GENOMIC DNA]</scope>
    <source>
        <strain evidence="8 9">DSM 16859</strain>
    </source>
</reference>
<feature type="compositionally biased region" description="Low complexity" evidence="4">
    <location>
        <begin position="46"/>
        <end position="60"/>
    </location>
</feature>
<dbReference type="Gene3D" id="3.30.450.330">
    <property type="match status" value="1"/>
</dbReference>
<evidence type="ECO:0000256" key="1">
    <source>
        <dbReference type="ARBA" id="ARBA00004370"/>
    </source>
</evidence>
<dbReference type="InterPro" id="IPR012338">
    <property type="entry name" value="Beta-lactam/transpept-like"/>
</dbReference>
<dbReference type="GO" id="GO:0008658">
    <property type="term" value="F:penicillin binding"/>
    <property type="evidence" value="ECO:0007669"/>
    <property type="project" value="InterPro"/>
</dbReference>
<dbReference type="Gene3D" id="3.40.710.10">
    <property type="entry name" value="DD-peptidase/beta-lactamase superfamily"/>
    <property type="match status" value="1"/>
</dbReference>
<dbReference type="STRING" id="64702.SAMN05443377_10181"/>
<evidence type="ECO:0000256" key="2">
    <source>
        <dbReference type="ARBA" id="ARBA00007171"/>
    </source>
</evidence>
<dbReference type="GO" id="GO:0051301">
    <property type="term" value="P:cell division"/>
    <property type="evidence" value="ECO:0007669"/>
    <property type="project" value="UniProtKB-KW"/>
</dbReference>
<comment type="subcellular location">
    <subcellularLocation>
        <location evidence="1">Membrane</location>
    </subcellularLocation>
</comment>
<dbReference type="InterPro" id="IPR001460">
    <property type="entry name" value="PCN-bd_Tpept"/>
</dbReference>
<dbReference type="InterPro" id="IPR036138">
    <property type="entry name" value="PBP_dimer_sf"/>
</dbReference>
<keyword evidence="3 5" id="KW-0472">Membrane</keyword>
<evidence type="ECO:0000256" key="5">
    <source>
        <dbReference type="SAM" id="Phobius"/>
    </source>
</evidence>
<dbReference type="EMBL" id="FOGZ01000001">
    <property type="protein sequence ID" value="SER48243.1"/>
    <property type="molecule type" value="Genomic_DNA"/>
</dbReference>
<keyword evidence="8" id="KW-0131">Cell cycle</keyword>
<dbReference type="Pfam" id="PF03717">
    <property type="entry name" value="PBP_dimer"/>
    <property type="match status" value="1"/>
</dbReference>
<name>A0A1H9PKZ0_9ACTN</name>
<accession>A0A1H9PKZ0</accession>
<dbReference type="PANTHER" id="PTHR30627:SF1">
    <property type="entry name" value="PEPTIDOGLYCAN D,D-TRANSPEPTIDASE FTSI"/>
    <property type="match status" value="1"/>
</dbReference>
<gene>
    <name evidence="8" type="ORF">SAMN05443377_10181</name>
</gene>
<comment type="similarity">
    <text evidence="2">Belongs to the transpeptidase family.</text>
</comment>
<keyword evidence="5" id="KW-1133">Transmembrane helix</keyword>
<feature type="domain" description="Penicillin-binding protein dimerisation" evidence="7">
    <location>
        <begin position="128"/>
        <end position="309"/>
    </location>
</feature>
<keyword evidence="8" id="KW-0132">Cell division</keyword>